<feature type="compositionally biased region" description="Polar residues" evidence="1">
    <location>
        <begin position="148"/>
        <end position="157"/>
    </location>
</feature>
<feature type="region of interest" description="Disordered" evidence="1">
    <location>
        <begin position="403"/>
        <end position="429"/>
    </location>
</feature>
<feature type="compositionally biased region" description="Pro residues" evidence="1">
    <location>
        <begin position="168"/>
        <end position="181"/>
    </location>
</feature>
<comment type="caution">
    <text evidence="2">The sequence shown here is derived from an EMBL/GenBank/DDBJ whole genome shotgun (WGS) entry which is preliminary data.</text>
</comment>
<evidence type="ECO:0000313" key="2">
    <source>
        <dbReference type="EMBL" id="GFR49357.1"/>
    </source>
</evidence>
<organism evidence="2 3">
    <name type="scientific">Astrephomene gubernaculifera</name>
    <dbReference type="NCBI Taxonomy" id="47775"/>
    <lineage>
        <taxon>Eukaryota</taxon>
        <taxon>Viridiplantae</taxon>
        <taxon>Chlorophyta</taxon>
        <taxon>core chlorophytes</taxon>
        <taxon>Chlorophyceae</taxon>
        <taxon>CS clade</taxon>
        <taxon>Chlamydomonadales</taxon>
        <taxon>Astrephomenaceae</taxon>
        <taxon>Astrephomene</taxon>
    </lineage>
</organism>
<feature type="region of interest" description="Disordered" evidence="1">
    <location>
        <begin position="107"/>
        <end position="331"/>
    </location>
</feature>
<feature type="compositionally biased region" description="Low complexity" evidence="1">
    <location>
        <begin position="405"/>
        <end position="422"/>
    </location>
</feature>
<name>A0AAD3HQR0_9CHLO</name>
<evidence type="ECO:0000256" key="1">
    <source>
        <dbReference type="SAM" id="MobiDB-lite"/>
    </source>
</evidence>
<keyword evidence="3" id="KW-1185">Reference proteome</keyword>
<dbReference type="EMBL" id="BMAR01000029">
    <property type="protein sequence ID" value="GFR49357.1"/>
    <property type="molecule type" value="Genomic_DNA"/>
</dbReference>
<reference evidence="2 3" key="1">
    <citation type="journal article" date="2021" name="Sci. Rep.">
        <title>Genome sequencing of the multicellular alga Astrephomene provides insights into convergent evolution of germ-soma differentiation.</title>
        <authorList>
            <person name="Yamashita S."/>
            <person name="Yamamoto K."/>
            <person name="Matsuzaki R."/>
            <person name="Suzuki S."/>
            <person name="Yamaguchi H."/>
            <person name="Hirooka S."/>
            <person name="Minakuchi Y."/>
            <person name="Miyagishima S."/>
            <person name="Kawachi M."/>
            <person name="Toyoda A."/>
            <person name="Nozaki H."/>
        </authorList>
    </citation>
    <scope>NUCLEOTIDE SEQUENCE [LARGE SCALE GENOMIC DNA]</scope>
    <source>
        <strain evidence="2 3">NIES-4017</strain>
    </source>
</reference>
<feature type="compositionally biased region" description="Low complexity" evidence="1">
    <location>
        <begin position="208"/>
        <end position="219"/>
    </location>
</feature>
<feature type="compositionally biased region" description="Low complexity" evidence="1">
    <location>
        <begin position="305"/>
        <end position="320"/>
    </location>
</feature>
<feature type="compositionally biased region" description="Basic residues" evidence="1">
    <location>
        <begin position="235"/>
        <end position="245"/>
    </location>
</feature>
<protein>
    <submittedName>
        <fullName evidence="2">Uncharacterized protein</fullName>
    </submittedName>
</protein>
<feature type="non-terminal residue" evidence="2">
    <location>
        <position position="429"/>
    </location>
</feature>
<dbReference type="AlphaFoldDB" id="A0AAD3HQR0"/>
<proteinExistence type="predicted"/>
<dbReference type="Proteomes" id="UP001054857">
    <property type="component" value="Unassembled WGS sequence"/>
</dbReference>
<feature type="region of interest" description="Disordered" evidence="1">
    <location>
        <begin position="1"/>
        <end position="39"/>
    </location>
</feature>
<evidence type="ECO:0000313" key="3">
    <source>
        <dbReference type="Proteomes" id="UP001054857"/>
    </source>
</evidence>
<sequence length="429" mass="44077">MGNQTSGEAGASAETEDSVLPITEAPAQDNTSRHLREQDSLVRYDTVTIDKNDVVNLPPREGLRNDIPRGAPGLGSGADTSAGGYPISSPLGLAASAPSVSYLAQRTVEDAHVPEQAASGLPPRNPSSRTWEMDRQGAGPPLRPPGPQSLSSINSLTAWDVEAEALPLRPPPPPQPPPPSNPATTSTTATPITYMTVSDVETADELADAATEAAAAAAAPHKRSSSQPPSPSRPPPKHHNHHHHPQQQQHQPLLQDADDVSSMLLQPRPSSDSYGSGPRSLGLRPREARPDSPSWRRSSSRRRVGSFGSFGAASGDSCGARISEESDTEAACRTRGLDTMTSPRGAHNTGTAAAAVANASMLAAAAVAPLPAVAATAAAAALAPVGPPPLRVPPHNVMPLQVPSPAGAPAAAATTPTPTTATRGGGSRW</sequence>
<gene>
    <name evidence="2" type="ORF">Agub_g11383</name>
</gene>
<accession>A0AAD3HQR0</accession>
<feature type="region of interest" description="Disordered" evidence="1">
    <location>
        <begin position="53"/>
        <end position="93"/>
    </location>
</feature>
<feature type="compositionally biased region" description="Low complexity" evidence="1">
    <location>
        <begin position="182"/>
        <end position="191"/>
    </location>
</feature>